<gene>
    <name evidence="1" type="ORF">RTTH1527_00750</name>
</gene>
<organism evidence="1 2">
    <name type="scientific">Rickettsia typhi str. TH1527</name>
    <dbReference type="NCBI Taxonomy" id="1003201"/>
    <lineage>
        <taxon>Bacteria</taxon>
        <taxon>Pseudomonadati</taxon>
        <taxon>Pseudomonadota</taxon>
        <taxon>Alphaproteobacteria</taxon>
        <taxon>Rickettsiales</taxon>
        <taxon>Rickettsiaceae</taxon>
        <taxon>Rickettsieae</taxon>
        <taxon>Rickettsia</taxon>
        <taxon>typhus group</taxon>
    </lineage>
</organism>
<proteinExistence type="predicted"/>
<protein>
    <submittedName>
        <fullName evidence="1">Uncharacterized protein</fullName>
    </submittedName>
</protein>
<dbReference type="Proteomes" id="UP000007581">
    <property type="component" value="Chromosome"/>
</dbReference>
<sequence>MLDYIVFSITRLVRSGAHTISDIVEFCTNTIDSISYTTHESIEDPNLKEQDIEDDLVEVSLIGQ</sequence>
<accession>A0ABM5MVE3</accession>
<reference evidence="1" key="1">
    <citation type="submission" date="2012-03" db="EMBL/GenBank/DDBJ databases">
        <authorList>
            <person name="Johnson S.L."/>
            <person name="Sims D."/>
            <person name="Han S."/>
            <person name="Bruce D.C."/>
            <person name="Dasch G.A."/>
        </authorList>
    </citation>
    <scope>NUCLEOTIDE SEQUENCE [LARGE SCALE GENOMIC DNA]</scope>
    <source>
        <strain evidence="1">TH1527</strain>
    </source>
</reference>
<evidence type="ECO:0000313" key="2">
    <source>
        <dbReference type="Proteomes" id="UP000007581"/>
    </source>
</evidence>
<dbReference type="RefSeq" id="WP_011190627.1">
    <property type="nucleotide sequence ID" value="NC_017066.1"/>
</dbReference>
<keyword evidence="2" id="KW-1185">Reference proteome</keyword>
<dbReference type="EMBL" id="CP003397">
    <property type="protein sequence ID" value="AFE54017.1"/>
    <property type="molecule type" value="Genomic_DNA"/>
</dbReference>
<name>A0ABM5MVE3_RICTP</name>
<evidence type="ECO:0000313" key="1">
    <source>
        <dbReference type="EMBL" id="AFE54017.1"/>
    </source>
</evidence>